<organism evidence="1">
    <name type="scientific">uncultured marine thaumarchaeote KM3_25_D06</name>
    <dbReference type="NCBI Taxonomy" id="1456104"/>
    <lineage>
        <taxon>Archaea</taxon>
        <taxon>Nitrososphaerota</taxon>
        <taxon>environmental samples</taxon>
    </lineage>
</organism>
<evidence type="ECO:0000313" key="1">
    <source>
        <dbReference type="EMBL" id="AIF07898.1"/>
    </source>
</evidence>
<dbReference type="EMBL" id="KF900815">
    <property type="protein sequence ID" value="AIF07898.1"/>
    <property type="molecule type" value="Genomic_DNA"/>
</dbReference>
<dbReference type="AlphaFoldDB" id="A0A075H1R7"/>
<proteinExistence type="predicted"/>
<sequence length="188" mass="22959">MLLHFIFVIKEEDLPHRKDEFEYVKSMAKFFQKWIKENFSLSYEIQCDEMITEPRSILQKLDSHTLLDDHRQRGQEIYHFYLTHFRPLWTDCTCEGFHAENFGMALWQKPKNGYDELFLAEKNCTTVCHEILHEMLRQKKHKRYIEDVHDLQTQHLFNDLPFIQYDENYEITENKPKFLSMDISKIDF</sequence>
<protein>
    <submittedName>
        <fullName evidence="1">Uncharacterized protein</fullName>
    </submittedName>
</protein>
<reference evidence="1" key="1">
    <citation type="journal article" date="2014" name="Genome Biol. Evol.">
        <title>Pangenome evidence for extensive interdomain horizontal transfer affecting lineage core and shell genes in uncultured planktonic thaumarchaeota and euryarchaeota.</title>
        <authorList>
            <person name="Deschamps P."/>
            <person name="Zivanovic Y."/>
            <person name="Moreira D."/>
            <person name="Rodriguez-Valera F."/>
            <person name="Lopez-Garcia P."/>
        </authorList>
    </citation>
    <scope>NUCLEOTIDE SEQUENCE</scope>
</reference>
<name>A0A075H1R7_9ARCH</name>
<accession>A0A075H1R7</accession>